<dbReference type="AlphaFoldDB" id="A0A4R5QHX7"/>
<reference evidence="2 3" key="1">
    <citation type="journal article" date="2016" name="J. Microbiol.">
        <title>Dankookia rubra gen. nov., sp. nov., an alphaproteobacterium isolated from sediment of a shallow stream.</title>
        <authorList>
            <person name="Kim W.H."/>
            <person name="Kim D.H."/>
            <person name="Kang K."/>
            <person name="Ahn T.Y."/>
        </authorList>
    </citation>
    <scope>NUCLEOTIDE SEQUENCE [LARGE SCALE GENOMIC DNA]</scope>
    <source>
        <strain evidence="2 3">JCM30602</strain>
    </source>
</reference>
<dbReference type="RefSeq" id="WP_133288892.1">
    <property type="nucleotide sequence ID" value="NZ_SMSJ01000012.1"/>
</dbReference>
<organism evidence="2 3">
    <name type="scientific">Dankookia rubra</name>
    <dbReference type="NCBI Taxonomy" id="1442381"/>
    <lineage>
        <taxon>Bacteria</taxon>
        <taxon>Pseudomonadati</taxon>
        <taxon>Pseudomonadota</taxon>
        <taxon>Alphaproteobacteria</taxon>
        <taxon>Acetobacterales</taxon>
        <taxon>Roseomonadaceae</taxon>
        <taxon>Dankookia</taxon>
    </lineage>
</organism>
<name>A0A4R5QHX7_9PROT</name>
<comment type="caution">
    <text evidence="2">The sequence shown here is derived from an EMBL/GenBank/DDBJ whole genome shotgun (WGS) entry which is preliminary data.</text>
</comment>
<keyword evidence="1" id="KW-0472">Membrane</keyword>
<feature type="transmembrane region" description="Helical" evidence="1">
    <location>
        <begin position="118"/>
        <end position="139"/>
    </location>
</feature>
<evidence type="ECO:0000313" key="3">
    <source>
        <dbReference type="Proteomes" id="UP000295096"/>
    </source>
</evidence>
<evidence type="ECO:0000256" key="1">
    <source>
        <dbReference type="SAM" id="Phobius"/>
    </source>
</evidence>
<dbReference type="OrthoDB" id="7258424at2"/>
<evidence type="ECO:0000313" key="2">
    <source>
        <dbReference type="EMBL" id="TDH62378.1"/>
    </source>
</evidence>
<gene>
    <name evidence="2" type="ORF">E2C06_12285</name>
</gene>
<proteinExistence type="predicted"/>
<feature type="transmembrane region" description="Helical" evidence="1">
    <location>
        <begin position="15"/>
        <end position="39"/>
    </location>
</feature>
<feature type="transmembrane region" description="Helical" evidence="1">
    <location>
        <begin position="51"/>
        <end position="72"/>
    </location>
</feature>
<keyword evidence="1" id="KW-1133">Transmembrane helix</keyword>
<evidence type="ECO:0008006" key="4">
    <source>
        <dbReference type="Google" id="ProtNLM"/>
    </source>
</evidence>
<dbReference type="EMBL" id="SMSJ01000012">
    <property type="protein sequence ID" value="TDH62378.1"/>
    <property type="molecule type" value="Genomic_DNA"/>
</dbReference>
<sequence>MQWFITFSNRVGGLVFAWLGPMCLIAGMAAIAGGAYALWQSANPRSSWYARRWAPVCVMMFGFMLVGFTNLLNLTGASLGTTGSYGVGMSSYEQVDIGAWANMTPAQALVAILESFKLFWAAVGAAVCFRGVMAAIGVAKGTRRHGWGVPAVWFISGSLVARIDQVAASLINLLPTGS</sequence>
<accession>A0A4R5QHX7</accession>
<dbReference type="Proteomes" id="UP000295096">
    <property type="component" value="Unassembled WGS sequence"/>
</dbReference>
<keyword evidence="3" id="KW-1185">Reference proteome</keyword>
<protein>
    <recommendedName>
        <fullName evidence="4">Conjugal transfer protein TraQ</fullName>
    </recommendedName>
</protein>
<keyword evidence="1" id="KW-0812">Transmembrane</keyword>